<comment type="similarity">
    <text evidence="1">Belongs to the prokaryotic/mitochondrial release factor family.</text>
</comment>
<dbReference type="RefSeq" id="XP_013229698.1">
    <property type="nucleotide sequence ID" value="XM_013374244.1"/>
</dbReference>
<gene>
    <name evidence="5" type="ORF">ETH_00029010</name>
</gene>
<dbReference type="PROSITE" id="PS00745">
    <property type="entry name" value="RF_PROK_I"/>
    <property type="match status" value="1"/>
</dbReference>
<dbReference type="GO" id="GO:0005737">
    <property type="term" value="C:cytoplasm"/>
    <property type="evidence" value="ECO:0007669"/>
    <property type="project" value="UniProtKB-ARBA"/>
</dbReference>
<dbReference type="InterPro" id="IPR005139">
    <property type="entry name" value="PCRF"/>
</dbReference>
<evidence type="ECO:0000313" key="6">
    <source>
        <dbReference type="Proteomes" id="UP000030747"/>
    </source>
</evidence>
<evidence type="ECO:0000259" key="4">
    <source>
        <dbReference type="PROSITE" id="PS00745"/>
    </source>
</evidence>
<dbReference type="OMA" id="VCMQETS"/>
<dbReference type="Proteomes" id="UP000030747">
    <property type="component" value="Unassembled WGS sequence"/>
</dbReference>
<dbReference type="InterPro" id="IPR045853">
    <property type="entry name" value="Pep_chain_release_fac_I_sf"/>
</dbReference>
<dbReference type="VEuPathDB" id="ToxoDB:ETH2_1320400"/>
<dbReference type="Pfam" id="PF03462">
    <property type="entry name" value="PCRF"/>
    <property type="match status" value="1"/>
</dbReference>
<dbReference type="GO" id="GO:0003747">
    <property type="term" value="F:translation release factor activity"/>
    <property type="evidence" value="ECO:0007669"/>
    <property type="project" value="InterPro"/>
</dbReference>
<dbReference type="EMBL" id="HG674134">
    <property type="protein sequence ID" value="CDJ38943.1"/>
    <property type="molecule type" value="Genomic_DNA"/>
</dbReference>
<dbReference type="SMART" id="SM00937">
    <property type="entry name" value="PCRF"/>
    <property type="match status" value="1"/>
</dbReference>
<dbReference type="Gene3D" id="3.30.70.1660">
    <property type="match status" value="1"/>
</dbReference>
<dbReference type="OrthoDB" id="349025at2759"/>
<dbReference type="GeneID" id="25254895"/>
<proteinExistence type="inferred from homology"/>
<accession>U6KPX0</accession>
<dbReference type="InterPro" id="IPR000352">
    <property type="entry name" value="Pep_chain_release_fac_I"/>
</dbReference>
<keyword evidence="2" id="KW-0488">Methylation</keyword>
<organism evidence="5 6">
    <name type="scientific">Eimeria tenella</name>
    <name type="common">Coccidian parasite</name>
    <dbReference type="NCBI Taxonomy" id="5802"/>
    <lineage>
        <taxon>Eukaryota</taxon>
        <taxon>Sar</taxon>
        <taxon>Alveolata</taxon>
        <taxon>Apicomplexa</taxon>
        <taxon>Conoidasida</taxon>
        <taxon>Coccidia</taxon>
        <taxon>Eucoccidiorida</taxon>
        <taxon>Eimeriorina</taxon>
        <taxon>Eimeriidae</taxon>
        <taxon>Eimeria</taxon>
    </lineage>
</organism>
<keyword evidence="3" id="KW-0648">Protein biosynthesis</keyword>
<evidence type="ECO:0000313" key="5">
    <source>
        <dbReference type="EMBL" id="CDJ38943.1"/>
    </source>
</evidence>
<dbReference type="VEuPathDB" id="ToxoDB:ETH_00029010"/>
<dbReference type="SUPFAM" id="SSF75620">
    <property type="entry name" value="Release factor"/>
    <property type="match status" value="1"/>
</dbReference>
<keyword evidence="6" id="KW-1185">Reference proteome</keyword>
<dbReference type="PANTHER" id="PTHR43804:SF7">
    <property type="entry name" value="LD18447P"/>
    <property type="match status" value="1"/>
</dbReference>
<dbReference type="InterPro" id="IPR050057">
    <property type="entry name" value="Prokaryotic/Mito_RF"/>
</dbReference>
<dbReference type="Gene3D" id="3.30.160.20">
    <property type="match status" value="1"/>
</dbReference>
<dbReference type="PANTHER" id="PTHR43804">
    <property type="entry name" value="LD18447P"/>
    <property type="match status" value="1"/>
</dbReference>
<dbReference type="Pfam" id="PF00472">
    <property type="entry name" value="RF-1"/>
    <property type="match status" value="1"/>
</dbReference>
<evidence type="ECO:0000256" key="1">
    <source>
        <dbReference type="ARBA" id="ARBA00010835"/>
    </source>
</evidence>
<reference evidence="5" key="2">
    <citation type="submission" date="2013-10" db="EMBL/GenBank/DDBJ databases">
        <authorList>
            <person name="Aslett M."/>
        </authorList>
    </citation>
    <scope>NUCLEOTIDE SEQUENCE [LARGE SCALE GENOMIC DNA]</scope>
    <source>
        <strain evidence="5">Houghton</strain>
    </source>
</reference>
<sequence>MKGCSEKFWGRLLHYGQPTGGRCQQRAGATAIGDRSCSNNHSNLTSAREHLYLRSGSTNSCCSWVSPKCFSWRPLPRKLTALRSPASRWWDVAAATPTEPADLNCFFCTRATAFEGKCYKLTLEEPQRLVMERVALLLQRQQQEQIGQQQQQQKQSSGLEALLPLSMPPLLSRFLSTRDDIKTLRSLLIEQQQGHSSNSARNCEESTDTDLVELQHEEDALAADLAELLLQHADSIAAAAKNGQQPAKRRPGGQAGDEEEVVLEVLAGVGGEEAAQFAGELFGMYEALAAAKGWSFESLEKHKSAEGGGLRRARAVVTGCGVSELLPLEAGVHRVQRVPSTDAKKRLQTSTAAVTVLPCVSEAEVDMSSCNIRIENMRASGPGGQSVNKSETAVRATHIPTGLSVCMQETSSQADNRKRALLLLRHMLQQRMQQQHQQELHAAAGAQMGSKDRSEKIRTYNFPSDCVRDHRCSEAVPGVRQFLETAEGLPLLLRQLHAKRQQHLLAQAVEAMQLLLQQHHVPKFPSA</sequence>
<protein>
    <submittedName>
        <fullName evidence="5">Peptide chain release factor 1, putative</fullName>
    </submittedName>
</protein>
<reference evidence="5" key="1">
    <citation type="submission" date="2013-10" db="EMBL/GenBank/DDBJ databases">
        <title>Genomic analysis of the causative agents of coccidiosis in chickens.</title>
        <authorList>
            <person name="Reid A.J."/>
            <person name="Blake D."/>
            <person name="Billington K."/>
            <person name="Browne H."/>
            <person name="Dunn M."/>
            <person name="Hung S."/>
            <person name="Kawahara F."/>
            <person name="Miranda-Saavedra D."/>
            <person name="Mourier T."/>
            <person name="Nagra H."/>
            <person name="Otto T.D."/>
            <person name="Rawlings N."/>
            <person name="Sanchez A."/>
            <person name="Sanders M."/>
            <person name="Subramaniam C."/>
            <person name="Tay Y."/>
            <person name="Dear P."/>
            <person name="Doerig C."/>
            <person name="Gruber A."/>
            <person name="Parkinson J."/>
            <person name="Shirley M."/>
            <person name="Wan K.L."/>
            <person name="Berriman M."/>
            <person name="Tomley F."/>
            <person name="Pain A."/>
        </authorList>
    </citation>
    <scope>NUCLEOTIDE SEQUENCE [LARGE SCALE GENOMIC DNA]</scope>
    <source>
        <strain evidence="5">Houghton</strain>
    </source>
</reference>
<evidence type="ECO:0000256" key="3">
    <source>
        <dbReference type="ARBA" id="ARBA00022917"/>
    </source>
</evidence>
<feature type="domain" description="Prokaryotic-type class I peptide chain release factors" evidence="4">
    <location>
        <begin position="378"/>
        <end position="394"/>
    </location>
</feature>
<evidence type="ECO:0000256" key="2">
    <source>
        <dbReference type="ARBA" id="ARBA00022481"/>
    </source>
</evidence>
<dbReference type="AlphaFoldDB" id="U6KPX0"/>
<name>U6KPX0_EIMTE</name>